<dbReference type="PANTHER" id="PTHR47786">
    <property type="entry name" value="ALPHA-1,4-GLUCAN:MALTOSE-1-PHOSPHATE MALTOSYLTRANSFERASE"/>
    <property type="match status" value="1"/>
</dbReference>
<gene>
    <name evidence="6" type="primary">glgE</name>
    <name evidence="9" type="ORF">DF220_03665</name>
</gene>
<dbReference type="Gene3D" id="3.20.20.80">
    <property type="entry name" value="Glycosidases"/>
    <property type="match status" value="1"/>
</dbReference>
<dbReference type="InterPro" id="IPR013783">
    <property type="entry name" value="Ig-like_fold"/>
</dbReference>
<evidence type="ECO:0000256" key="1">
    <source>
        <dbReference type="ARBA" id="ARBA00011738"/>
    </source>
</evidence>
<feature type="binding site" evidence="6">
    <location>
        <begin position="570"/>
        <end position="571"/>
    </location>
    <ligand>
        <name>alpha-maltose 1-phosphate</name>
        <dbReference type="ChEBI" id="CHEBI:63576"/>
    </ligand>
</feature>
<feature type="site" description="Transition state stabilizer" evidence="6">
    <location>
        <position position="517"/>
    </location>
</feature>
<dbReference type="GO" id="GO:0030979">
    <property type="term" value="P:alpha-glucan biosynthetic process"/>
    <property type="evidence" value="ECO:0007669"/>
    <property type="project" value="UniProtKB-UniRule"/>
</dbReference>
<comment type="caution">
    <text evidence="9">The sequence shown here is derived from an EMBL/GenBank/DDBJ whole genome shotgun (WGS) entry which is preliminary data.</text>
</comment>
<feature type="active site" description="Proton donor" evidence="6">
    <location>
        <position position="460"/>
    </location>
</feature>
<dbReference type="CDD" id="cd11344">
    <property type="entry name" value="AmyAc_GlgE_like"/>
    <property type="match status" value="1"/>
</dbReference>
<evidence type="ECO:0000256" key="4">
    <source>
        <dbReference type="ARBA" id="ARBA00023277"/>
    </source>
</evidence>
<accession>A0A2U1SZH4</accession>
<dbReference type="EC" id="2.4.99.16" evidence="6"/>
<dbReference type="EMBL" id="QEEX01000001">
    <property type="protein sequence ID" value="PWB97034.1"/>
    <property type="molecule type" value="Genomic_DNA"/>
</dbReference>
<keyword evidence="4 6" id="KW-0119">Carbohydrate metabolism</keyword>
<dbReference type="InterPro" id="IPR013780">
    <property type="entry name" value="Glyco_hydro_b"/>
</dbReference>
<comment type="subunit">
    <text evidence="1 6">Homodimer.</text>
</comment>
<comment type="function">
    <text evidence="6">Maltosyltransferase that uses maltose 1-phosphate (M1P) as the sugar donor to elongate linear or branched alpha-(1-&gt;4)-glucans. Is involved in a branched alpha-glucan biosynthetic pathway from trehalose, together with TreS, Mak and GlgB.</text>
</comment>
<dbReference type="HAMAP" id="MF_02124">
    <property type="entry name" value="GlgE"/>
    <property type="match status" value="1"/>
</dbReference>
<evidence type="ECO:0000313" key="10">
    <source>
        <dbReference type="Proteomes" id="UP000244978"/>
    </source>
</evidence>
<dbReference type="Gene3D" id="1.20.58.80">
    <property type="entry name" value="Phosphotransferase system, lactose/cellobiose-type IIA subunit"/>
    <property type="match status" value="1"/>
</dbReference>
<dbReference type="InterPro" id="IPR021828">
    <property type="entry name" value="GlgE_dom_N/S"/>
</dbReference>
<feature type="binding site" evidence="6">
    <location>
        <position position="396"/>
    </location>
    <ligand>
        <name>alpha-maltose 1-phosphate</name>
        <dbReference type="ChEBI" id="CHEBI:63576"/>
    </ligand>
</feature>
<dbReference type="InterPro" id="IPR017853">
    <property type="entry name" value="GH"/>
</dbReference>
<evidence type="ECO:0000256" key="6">
    <source>
        <dbReference type="HAMAP-Rule" id="MF_02124"/>
    </source>
</evidence>
<keyword evidence="10" id="KW-1185">Reference proteome</keyword>
<dbReference type="Gene3D" id="2.60.40.10">
    <property type="entry name" value="Immunoglobulins"/>
    <property type="match status" value="1"/>
</dbReference>
<evidence type="ECO:0000259" key="8">
    <source>
        <dbReference type="SMART" id="SM00642"/>
    </source>
</evidence>
<dbReference type="Gene3D" id="2.60.40.1180">
    <property type="entry name" value="Golgi alpha-mannosidase II"/>
    <property type="match status" value="1"/>
</dbReference>
<comment type="catalytic activity">
    <reaction evidence="5 6">
        <text>alpha-maltose 1-phosphate + [(1-&gt;4)-alpha-D-glucosyl](n) = [(1-&gt;4)-alpha-D-glucosyl](n+2) + phosphate</text>
        <dbReference type="Rhea" id="RHEA:42692"/>
        <dbReference type="Rhea" id="RHEA-COMP:9584"/>
        <dbReference type="Rhea" id="RHEA-COMP:10183"/>
        <dbReference type="ChEBI" id="CHEBI:15444"/>
        <dbReference type="ChEBI" id="CHEBI:43474"/>
        <dbReference type="ChEBI" id="CHEBI:63576"/>
        <dbReference type="EC" id="2.4.99.16"/>
    </reaction>
</comment>
<dbReference type="InterPro" id="IPR006047">
    <property type="entry name" value="GH13_cat_dom"/>
</dbReference>
<evidence type="ECO:0000256" key="7">
    <source>
        <dbReference type="SAM" id="MobiDB-lite"/>
    </source>
</evidence>
<feature type="domain" description="Glycosyl hydrolase family 13 catalytic" evidence="8">
    <location>
        <begin position="244"/>
        <end position="580"/>
    </location>
</feature>
<feature type="binding site" evidence="6">
    <location>
        <position position="432"/>
    </location>
    <ligand>
        <name>alpha-maltose 1-phosphate</name>
        <dbReference type="ChEBI" id="CHEBI:63576"/>
    </ligand>
</feature>
<evidence type="ECO:0000256" key="2">
    <source>
        <dbReference type="ARBA" id="ARBA00022676"/>
    </source>
</evidence>
<dbReference type="InterPro" id="IPR026585">
    <property type="entry name" value="GlgE"/>
</dbReference>
<keyword evidence="3 6" id="KW-0808">Transferase</keyword>
<feature type="binding site" evidence="6">
    <location>
        <position position="361"/>
    </location>
    <ligand>
        <name>alpha-maltose 1-phosphate</name>
        <dbReference type="ChEBI" id="CHEBI:63576"/>
    </ligand>
</feature>
<organism evidence="9 10">
    <name type="scientific">Homoserinimonas hongtaonis</name>
    <dbReference type="NCBI Taxonomy" id="2079791"/>
    <lineage>
        <taxon>Bacteria</taxon>
        <taxon>Bacillati</taxon>
        <taxon>Actinomycetota</taxon>
        <taxon>Actinomycetes</taxon>
        <taxon>Micrococcales</taxon>
        <taxon>Microbacteriaceae</taxon>
        <taxon>Homoserinimonas</taxon>
    </lineage>
</organism>
<dbReference type="InterPro" id="IPR049171">
    <property type="entry name" value="GLGE_C"/>
</dbReference>
<keyword evidence="2 6" id="KW-0328">Glycosyltransferase</keyword>
<dbReference type="SMART" id="SM00642">
    <property type="entry name" value="Aamy"/>
    <property type="match status" value="1"/>
</dbReference>
<dbReference type="Proteomes" id="UP000244978">
    <property type="component" value="Unassembled WGS sequence"/>
</dbReference>
<evidence type="ECO:0000256" key="5">
    <source>
        <dbReference type="ARBA" id="ARBA00048735"/>
    </source>
</evidence>
<feature type="active site" description="Nucleophile" evidence="6">
    <location>
        <position position="431"/>
    </location>
</feature>
<dbReference type="GO" id="GO:0004553">
    <property type="term" value="F:hydrolase activity, hydrolyzing O-glycosyl compounds"/>
    <property type="evidence" value="ECO:0007669"/>
    <property type="project" value="InterPro"/>
</dbReference>
<evidence type="ECO:0000313" key="9">
    <source>
        <dbReference type="EMBL" id="PWB97034.1"/>
    </source>
</evidence>
<comment type="similarity">
    <text evidence="6">Belongs to the glycosyl hydrolase 13 family. GlgE subfamily.</text>
</comment>
<dbReference type="PANTHER" id="PTHR47786:SF2">
    <property type="entry name" value="GLYCOSYL HYDROLASE FAMILY 13 CATALYTIC DOMAIN-CONTAINING PROTEIN"/>
    <property type="match status" value="1"/>
</dbReference>
<feature type="binding site" evidence="6">
    <location>
        <position position="301"/>
    </location>
    <ligand>
        <name>alpha-maltose 1-phosphate</name>
        <dbReference type="ChEBI" id="CHEBI:63576"/>
    </ligand>
</feature>
<dbReference type="AlphaFoldDB" id="A0A2U1SZH4"/>
<sequence length="721" mass="79811">MPTRAVPRFSHNVPRTACRAGSPSPSRAETDTVKNVASANAQLQHPTPAYTPRIGRIAITQLAPRQPENIWPAKAFVGEVVPFSATIFMEGHEVLGAELLLTDPAGAVTRHRMLERTKGTDRFVVDVLIDQQGTWSWSVRAFCDDWATWRHNASIKVAMNSDAELMVDEGAALLARAAREHPRSSVIRAQAVALGDTKLTPAARLAAALDSLLNAALANATIASRETFSGSLELRVERTRAGVGSWYEFFPRSEGAQRLKDGRWKSGTFRSAARRLPQLAAMGFDVLYLPPIHPIGTSFRKGPNNTLDAGPGDPGSPWAIGSAAGGHDAVHPDLGTIADFSAFVSAASRNGIEIALDLALQCSPDHPWVTDHPEWFTTRVDGTIAYAENPPKKYQDIYPLNFDNDPTGLREEVLRVVEHWIGLGVRIFRVDNPHTKPLQFWEWLLHEVAIRYPDVVFLAEAFTRPPMLQALAQVGFQQSYTYFTWRNTKQELIDYLTELSHETADYLRPNLFVNTPDILTEYLQRGGRAAHKIRAAIAATGAPTWGVYSAFELVENVARPGSEENIDNEKYEYRPRDYAAAEAEGTSLAPYLTTLNRIRSEHAALRQLRTFCAHWSDDDSVLVYTKYLPSEFTPDGRPDGIIVVANLDPHAIKETMVRLDLTRLGLEIDATFEVTDLVTGARFPWGRDTFVRLDPLVEPVHILQAHYTGGQSASRTTGVTA</sequence>
<dbReference type="SUPFAM" id="SSF51445">
    <property type="entry name" value="(Trans)glycosidases"/>
    <property type="match status" value="1"/>
</dbReference>
<dbReference type="GO" id="GO:0016758">
    <property type="term" value="F:hexosyltransferase activity"/>
    <property type="evidence" value="ECO:0007669"/>
    <property type="project" value="UniProtKB-UniRule"/>
</dbReference>
<protein>
    <recommendedName>
        <fullName evidence="6">Alpha-1,4-glucan:maltose-1-phosphate maltosyltransferase</fullName>
        <shortName evidence="6">GMPMT</shortName>
        <ecNumber evidence="6">2.4.99.16</ecNumber>
    </recommendedName>
    <alternativeName>
        <fullName evidence="6">(1-&gt;4)-alpha-D-glucan:maltose-1-phosphate alpha-D-maltosyltransferase</fullName>
    </alternativeName>
</protein>
<feature type="region of interest" description="Disordered" evidence="7">
    <location>
        <begin position="1"/>
        <end position="30"/>
    </location>
</feature>
<dbReference type="RefSeq" id="WP_108997035.1">
    <property type="nucleotide sequence ID" value="NZ_QEEX01000001.1"/>
</dbReference>
<dbReference type="Pfam" id="PF11896">
    <property type="entry name" value="GlgE_dom_N_S"/>
    <property type="match status" value="1"/>
</dbReference>
<reference evidence="10" key="1">
    <citation type="submission" date="2018-04" db="EMBL/GenBank/DDBJ databases">
        <authorList>
            <person name="Liu S."/>
            <person name="Wang Z."/>
            <person name="Li J."/>
        </authorList>
    </citation>
    <scope>NUCLEOTIDE SEQUENCE [LARGE SCALE GENOMIC DNA]</scope>
    <source>
        <strain evidence="10">S1194</strain>
    </source>
</reference>
<name>A0A2U1SZH4_9MICO</name>
<proteinExistence type="inferred from homology"/>
<dbReference type="Pfam" id="PF21702">
    <property type="entry name" value="GLGE_C"/>
    <property type="match status" value="1"/>
</dbReference>
<evidence type="ECO:0000256" key="3">
    <source>
        <dbReference type="ARBA" id="ARBA00022679"/>
    </source>
</evidence>